<name>A0A4Y2JCU9_ARAVE</name>
<dbReference type="AlphaFoldDB" id="A0A4Y2JCU9"/>
<feature type="compositionally biased region" description="Polar residues" evidence="1">
    <location>
        <begin position="50"/>
        <end position="81"/>
    </location>
</feature>
<feature type="region of interest" description="Disordered" evidence="1">
    <location>
        <begin position="25"/>
        <end position="112"/>
    </location>
</feature>
<comment type="caution">
    <text evidence="2">The sequence shown here is derived from an EMBL/GenBank/DDBJ whole genome shotgun (WGS) entry which is preliminary data.</text>
</comment>
<dbReference type="Proteomes" id="UP000499080">
    <property type="component" value="Unassembled WGS sequence"/>
</dbReference>
<evidence type="ECO:0000313" key="3">
    <source>
        <dbReference type="Proteomes" id="UP000499080"/>
    </source>
</evidence>
<evidence type="ECO:0000313" key="2">
    <source>
        <dbReference type="EMBL" id="GBM87734.1"/>
    </source>
</evidence>
<sequence>MCWARRLNREEILKNLQQINEIDSGDSAISDLDGDKYVPTESNNSDDESQISSQHNSECHENNNSLDNDCSETNPQVSTNSRQKRRCTTGLFSGTNRKRSRKGSSPNIPLSVGKEEISKDGTVWKEISPSGTEDQCAAQNIVKETKGPTSYAKRNICEDGVLRS</sequence>
<proteinExistence type="predicted"/>
<dbReference type="OrthoDB" id="7472549at2759"/>
<reference evidence="2 3" key="1">
    <citation type="journal article" date="2019" name="Sci. Rep.">
        <title>Orb-weaving spider Araneus ventricosus genome elucidates the spidroin gene catalogue.</title>
        <authorList>
            <person name="Kono N."/>
            <person name="Nakamura H."/>
            <person name="Ohtoshi R."/>
            <person name="Moran D.A.P."/>
            <person name="Shinohara A."/>
            <person name="Yoshida Y."/>
            <person name="Fujiwara M."/>
            <person name="Mori M."/>
            <person name="Tomita M."/>
            <person name="Arakawa K."/>
        </authorList>
    </citation>
    <scope>NUCLEOTIDE SEQUENCE [LARGE SCALE GENOMIC DNA]</scope>
</reference>
<evidence type="ECO:0000256" key="1">
    <source>
        <dbReference type="SAM" id="MobiDB-lite"/>
    </source>
</evidence>
<dbReference type="EMBL" id="BGPR01003405">
    <property type="protein sequence ID" value="GBM87734.1"/>
    <property type="molecule type" value="Genomic_DNA"/>
</dbReference>
<protein>
    <submittedName>
        <fullName evidence="2">Uncharacterized protein</fullName>
    </submittedName>
</protein>
<organism evidence="2 3">
    <name type="scientific">Araneus ventricosus</name>
    <name type="common">Orbweaver spider</name>
    <name type="synonym">Epeira ventricosa</name>
    <dbReference type="NCBI Taxonomy" id="182803"/>
    <lineage>
        <taxon>Eukaryota</taxon>
        <taxon>Metazoa</taxon>
        <taxon>Ecdysozoa</taxon>
        <taxon>Arthropoda</taxon>
        <taxon>Chelicerata</taxon>
        <taxon>Arachnida</taxon>
        <taxon>Araneae</taxon>
        <taxon>Araneomorphae</taxon>
        <taxon>Entelegynae</taxon>
        <taxon>Araneoidea</taxon>
        <taxon>Araneidae</taxon>
        <taxon>Araneus</taxon>
    </lineage>
</organism>
<accession>A0A4Y2JCU9</accession>
<gene>
    <name evidence="2" type="ORF">AVEN_139827_1</name>
</gene>
<keyword evidence="3" id="KW-1185">Reference proteome</keyword>